<proteinExistence type="predicted"/>
<evidence type="ECO:0000313" key="2">
    <source>
        <dbReference type="Proteomes" id="UP001055811"/>
    </source>
</evidence>
<name>A0ACB9BE01_CICIN</name>
<reference evidence="2" key="1">
    <citation type="journal article" date="2022" name="Mol. Ecol. Resour.">
        <title>The genomes of chicory, endive, great burdock and yacon provide insights into Asteraceae palaeo-polyploidization history and plant inulin production.</title>
        <authorList>
            <person name="Fan W."/>
            <person name="Wang S."/>
            <person name="Wang H."/>
            <person name="Wang A."/>
            <person name="Jiang F."/>
            <person name="Liu H."/>
            <person name="Zhao H."/>
            <person name="Xu D."/>
            <person name="Zhang Y."/>
        </authorList>
    </citation>
    <scope>NUCLEOTIDE SEQUENCE [LARGE SCALE GENOMIC DNA]</scope>
    <source>
        <strain evidence="2">cv. Punajuju</strain>
    </source>
</reference>
<evidence type="ECO:0000313" key="1">
    <source>
        <dbReference type="EMBL" id="KAI3720604.1"/>
    </source>
</evidence>
<reference evidence="1 2" key="2">
    <citation type="journal article" date="2022" name="Mol. Ecol. Resour.">
        <title>The genomes of chicory, endive, great burdock and yacon provide insights into Asteraceae paleo-polyploidization history and plant inulin production.</title>
        <authorList>
            <person name="Fan W."/>
            <person name="Wang S."/>
            <person name="Wang H."/>
            <person name="Wang A."/>
            <person name="Jiang F."/>
            <person name="Liu H."/>
            <person name="Zhao H."/>
            <person name="Xu D."/>
            <person name="Zhang Y."/>
        </authorList>
    </citation>
    <scope>NUCLEOTIDE SEQUENCE [LARGE SCALE GENOMIC DNA]</scope>
    <source>
        <strain evidence="2">cv. Punajuju</strain>
        <tissue evidence="1">Leaves</tissue>
    </source>
</reference>
<sequence>MSKIKSGGAQTLIILRSSLIVPPWTRNLFLSPTHISRSSVSLSLSLSSRLGKLIEISKKLPLLPNPYRNLI</sequence>
<dbReference type="Proteomes" id="UP001055811">
    <property type="component" value="Linkage Group LG06"/>
</dbReference>
<gene>
    <name evidence="1" type="ORF">L2E82_31593</name>
</gene>
<comment type="caution">
    <text evidence="1">The sequence shown here is derived from an EMBL/GenBank/DDBJ whole genome shotgun (WGS) entry which is preliminary data.</text>
</comment>
<accession>A0ACB9BE01</accession>
<keyword evidence="2" id="KW-1185">Reference proteome</keyword>
<dbReference type="EMBL" id="CM042014">
    <property type="protein sequence ID" value="KAI3720604.1"/>
    <property type="molecule type" value="Genomic_DNA"/>
</dbReference>
<protein>
    <submittedName>
        <fullName evidence="1">Uncharacterized protein</fullName>
    </submittedName>
</protein>
<organism evidence="1 2">
    <name type="scientific">Cichorium intybus</name>
    <name type="common">Chicory</name>
    <dbReference type="NCBI Taxonomy" id="13427"/>
    <lineage>
        <taxon>Eukaryota</taxon>
        <taxon>Viridiplantae</taxon>
        <taxon>Streptophyta</taxon>
        <taxon>Embryophyta</taxon>
        <taxon>Tracheophyta</taxon>
        <taxon>Spermatophyta</taxon>
        <taxon>Magnoliopsida</taxon>
        <taxon>eudicotyledons</taxon>
        <taxon>Gunneridae</taxon>
        <taxon>Pentapetalae</taxon>
        <taxon>asterids</taxon>
        <taxon>campanulids</taxon>
        <taxon>Asterales</taxon>
        <taxon>Asteraceae</taxon>
        <taxon>Cichorioideae</taxon>
        <taxon>Cichorieae</taxon>
        <taxon>Cichoriinae</taxon>
        <taxon>Cichorium</taxon>
    </lineage>
</organism>